<evidence type="ECO:0000313" key="3">
    <source>
        <dbReference type="EMBL" id="MCB5412364.1"/>
    </source>
</evidence>
<name>A0ABS8CSN0_9RHOB</name>
<keyword evidence="2" id="KW-0472">Membrane</keyword>
<feature type="transmembrane region" description="Helical" evidence="2">
    <location>
        <begin position="16"/>
        <end position="38"/>
    </location>
</feature>
<feature type="region of interest" description="Disordered" evidence="1">
    <location>
        <begin position="43"/>
        <end position="92"/>
    </location>
</feature>
<dbReference type="RefSeq" id="WP_226937787.1">
    <property type="nucleotide sequence ID" value="NZ_JACDXX010000047.1"/>
</dbReference>
<accession>A0ABS8CSN0</accession>
<proteinExistence type="predicted"/>
<feature type="compositionally biased region" description="Low complexity" evidence="1">
    <location>
        <begin position="57"/>
        <end position="77"/>
    </location>
</feature>
<dbReference type="EMBL" id="JACDXX010000047">
    <property type="protein sequence ID" value="MCB5412364.1"/>
    <property type="molecule type" value="Genomic_DNA"/>
</dbReference>
<keyword evidence="2" id="KW-0812">Transmembrane</keyword>
<evidence type="ECO:0000256" key="2">
    <source>
        <dbReference type="SAM" id="Phobius"/>
    </source>
</evidence>
<comment type="caution">
    <text evidence="3">The sequence shown here is derived from an EMBL/GenBank/DDBJ whole genome shotgun (WGS) entry which is preliminary data.</text>
</comment>
<evidence type="ECO:0000313" key="4">
    <source>
        <dbReference type="Proteomes" id="UP001198571"/>
    </source>
</evidence>
<keyword evidence="4" id="KW-1185">Reference proteome</keyword>
<keyword evidence="2" id="KW-1133">Transmembrane helix</keyword>
<reference evidence="3 4" key="1">
    <citation type="submission" date="2020-07" db="EMBL/GenBank/DDBJ databases">
        <title>Pseudogemmobacter sp. nov., isolated from poultry manure in Taiwan.</title>
        <authorList>
            <person name="Lin S.-Y."/>
            <person name="Tang Y.-S."/>
            <person name="Young C.-C."/>
        </authorList>
    </citation>
    <scope>NUCLEOTIDE SEQUENCE [LARGE SCALE GENOMIC DNA]</scope>
    <source>
        <strain evidence="3 4">CC-YST710</strain>
    </source>
</reference>
<sequence>MSAPQTNLEKQKRRHIVPLIGICLAALFGVFLILSWGFGEVSEADPGERDALSGETAPAPVSDVPPDASMPDQGTGLPAPPGAPEPDVPRAD</sequence>
<evidence type="ECO:0000256" key="1">
    <source>
        <dbReference type="SAM" id="MobiDB-lite"/>
    </source>
</evidence>
<organism evidence="3 4">
    <name type="scientific">Pseudogemmobacter faecipullorum</name>
    <dbReference type="NCBI Taxonomy" id="2755041"/>
    <lineage>
        <taxon>Bacteria</taxon>
        <taxon>Pseudomonadati</taxon>
        <taxon>Pseudomonadota</taxon>
        <taxon>Alphaproteobacteria</taxon>
        <taxon>Rhodobacterales</taxon>
        <taxon>Paracoccaceae</taxon>
        <taxon>Pseudogemmobacter</taxon>
    </lineage>
</organism>
<protein>
    <submittedName>
        <fullName evidence="3">Uncharacterized protein</fullName>
    </submittedName>
</protein>
<dbReference type="Proteomes" id="UP001198571">
    <property type="component" value="Unassembled WGS sequence"/>
</dbReference>
<gene>
    <name evidence="3" type="ORF">H0485_20560</name>
</gene>